<reference evidence="1 2" key="1">
    <citation type="journal article" date="2014" name="Int. J. Syst. Evol. Microbiol.">
        <title>Carboxylicivirga gen. nov. in the family Marinilabiliaceae with two novel species, Carboxylicivirga mesophila sp. nov. and Carboxylicivirga taeanensis sp. nov., and reclassification of Cytophaga fermentans as Saccharicrinis fermentans gen. nov., comb. nov.</title>
        <authorList>
            <person name="Yang S.H."/>
            <person name="Seo H.S."/>
            <person name="Woo J.H."/>
            <person name="Oh H.M."/>
            <person name="Jang H."/>
            <person name="Lee J.H."/>
            <person name="Kim S.J."/>
            <person name="Kwon K.K."/>
        </authorList>
    </citation>
    <scope>NUCLEOTIDE SEQUENCE [LARGE SCALE GENOMIC DNA]</scope>
    <source>
        <strain evidence="1 2">JCM 18290</strain>
    </source>
</reference>
<organism evidence="1 2">
    <name type="scientific">Carboxylicivirga mesophila</name>
    <dbReference type="NCBI Taxonomy" id="1166478"/>
    <lineage>
        <taxon>Bacteria</taxon>
        <taxon>Pseudomonadati</taxon>
        <taxon>Bacteroidota</taxon>
        <taxon>Bacteroidia</taxon>
        <taxon>Marinilabiliales</taxon>
        <taxon>Marinilabiliaceae</taxon>
        <taxon>Carboxylicivirga</taxon>
    </lineage>
</organism>
<evidence type="ECO:0008006" key="3">
    <source>
        <dbReference type="Google" id="ProtNLM"/>
    </source>
</evidence>
<accession>A0ABS5KAH3</accession>
<dbReference type="Gene3D" id="3.30.1150.10">
    <property type="match status" value="1"/>
</dbReference>
<gene>
    <name evidence="1" type="ORF">KEM09_10675</name>
</gene>
<sequence>MVLPCCLATNAQGIDASQKVNACTCDSLDGQQVLLVAQEMPVYPGGKATFSAYIAKHLAILNTNKPPLTRVDICFLIDTCGRVRNATIMNVNSIAKRPPPETNILDVINSMPRWKPGKQEGKVVPVKYIIPIRIDLQ</sequence>
<protein>
    <recommendedName>
        <fullName evidence="3">TonB C-terminal domain-containing protein</fullName>
    </recommendedName>
</protein>
<evidence type="ECO:0000313" key="2">
    <source>
        <dbReference type="Proteomes" id="UP000721861"/>
    </source>
</evidence>
<proteinExistence type="predicted"/>
<dbReference type="EMBL" id="JAGUCN010000011">
    <property type="protein sequence ID" value="MBS2211872.1"/>
    <property type="molecule type" value="Genomic_DNA"/>
</dbReference>
<comment type="caution">
    <text evidence="1">The sequence shown here is derived from an EMBL/GenBank/DDBJ whole genome shotgun (WGS) entry which is preliminary data.</text>
</comment>
<evidence type="ECO:0000313" key="1">
    <source>
        <dbReference type="EMBL" id="MBS2211872.1"/>
    </source>
</evidence>
<name>A0ABS5KAH3_9BACT</name>
<dbReference type="Proteomes" id="UP000721861">
    <property type="component" value="Unassembled WGS sequence"/>
</dbReference>
<keyword evidence="2" id="KW-1185">Reference proteome</keyword>